<organism evidence="7 8">
    <name type="scientific">Pelagibius litoralis</name>
    <dbReference type="NCBI Taxonomy" id="374515"/>
    <lineage>
        <taxon>Bacteria</taxon>
        <taxon>Pseudomonadati</taxon>
        <taxon>Pseudomonadota</taxon>
        <taxon>Alphaproteobacteria</taxon>
        <taxon>Rhodospirillales</taxon>
        <taxon>Rhodovibrionaceae</taxon>
        <taxon>Pelagibius</taxon>
    </lineage>
</organism>
<evidence type="ECO:0000256" key="3">
    <source>
        <dbReference type="ARBA" id="ARBA00022676"/>
    </source>
</evidence>
<dbReference type="InterPro" id="IPR001173">
    <property type="entry name" value="Glyco_trans_2-like"/>
</dbReference>
<dbReference type="PANTHER" id="PTHR43646">
    <property type="entry name" value="GLYCOSYLTRANSFERASE"/>
    <property type="match status" value="1"/>
</dbReference>
<dbReference type="InterPro" id="IPR026461">
    <property type="entry name" value="Trfase_2_rSAM/seldom_assoc"/>
</dbReference>
<dbReference type="Proteomes" id="UP000761264">
    <property type="component" value="Unassembled WGS sequence"/>
</dbReference>
<dbReference type="GO" id="GO:0005886">
    <property type="term" value="C:plasma membrane"/>
    <property type="evidence" value="ECO:0007669"/>
    <property type="project" value="UniProtKB-SubCell"/>
</dbReference>
<comment type="subcellular location">
    <subcellularLocation>
        <location evidence="1">Cell membrane</location>
    </subcellularLocation>
</comment>
<dbReference type="NCBIfam" id="TIGR04283">
    <property type="entry name" value="glyco_like_mftF"/>
    <property type="match status" value="1"/>
</dbReference>
<evidence type="ECO:0000313" key="7">
    <source>
        <dbReference type="EMBL" id="NIA71604.1"/>
    </source>
</evidence>
<gene>
    <name evidence="7" type="ORF">HBA54_23715</name>
</gene>
<reference evidence="7" key="1">
    <citation type="submission" date="2020-03" db="EMBL/GenBank/DDBJ databases">
        <title>Genome of Pelagibius litoralis DSM 21314T.</title>
        <authorList>
            <person name="Wang G."/>
        </authorList>
    </citation>
    <scope>NUCLEOTIDE SEQUENCE</scope>
    <source>
        <strain evidence="7">DSM 21314</strain>
    </source>
</reference>
<evidence type="ECO:0000256" key="2">
    <source>
        <dbReference type="ARBA" id="ARBA00022475"/>
    </source>
</evidence>
<sequence length="236" mass="25185">MTASAPTLSVVIPSLDAAATLPAGLAALAEARARGLLGEVIIAEAGDSAATGRLAAAADARVIASPVGRGLQLQAGAEAAGGDWLLFLHADTVLQSGWSQEVAGFLAGEGADRRAAVFRFALDDPAPQARHIERLANWRSRRLGLPYGDQGLLISRRLYDHLGGFRPLALMEDVDILRRLVRRQGRHNLVMLDAAAVTSAVRYRRGGWLLRPLRNLSILSLYFAGAPPRLLARLYG</sequence>
<keyword evidence="5" id="KW-0472">Membrane</keyword>
<evidence type="ECO:0000259" key="6">
    <source>
        <dbReference type="Pfam" id="PF00535"/>
    </source>
</evidence>
<evidence type="ECO:0000256" key="1">
    <source>
        <dbReference type="ARBA" id="ARBA00004236"/>
    </source>
</evidence>
<name>A0A967F1W6_9PROT</name>
<dbReference type="AlphaFoldDB" id="A0A967F1W6"/>
<dbReference type="EMBL" id="JAAQPH010000024">
    <property type="protein sequence ID" value="NIA71604.1"/>
    <property type="molecule type" value="Genomic_DNA"/>
</dbReference>
<keyword evidence="4" id="KW-0808">Transferase</keyword>
<keyword evidence="8" id="KW-1185">Reference proteome</keyword>
<dbReference type="Gene3D" id="3.90.550.10">
    <property type="entry name" value="Spore Coat Polysaccharide Biosynthesis Protein SpsA, Chain A"/>
    <property type="match status" value="1"/>
</dbReference>
<dbReference type="RefSeq" id="WP_167229407.1">
    <property type="nucleotide sequence ID" value="NZ_JAAQPH010000024.1"/>
</dbReference>
<dbReference type="GO" id="GO:0016757">
    <property type="term" value="F:glycosyltransferase activity"/>
    <property type="evidence" value="ECO:0007669"/>
    <property type="project" value="UniProtKB-KW"/>
</dbReference>
<dbReference type="PANTHER" id="PTHR43646:SF2">
    <property type="entry name" value="GLYCOSYLTRANSFERASE 2-LIKE DOMAIN-CONTAINING PROTEIN"/>
    <property type="match status" value="1"/>
</dbReference>
<dbReference type="SUPFAM" id="SSF53448">
    <property type="entry name" value="Nucleotide-diphospho-sugar transferases"/>
    <property type="match status" value="1"/>
</dbReference>
<keyword evidence="3" id="KW-0328">Glycosyltransferase</keyword>
<accession>A0A967F1W6</accession>
<feature type="domain" description="Glycosyltransferase 2-like" evidence="6">
    <location>
        <begin position="9"/>
        <end position="134"/>
    </location>
</feature>
<dbReference type="InterPro" id="IPR029044">
    <property type="entry name" value="Nucleotide-diphossugar_trans"/>
</dbReference>
<evidence type="ECO:0000256" key="5">
    <source>
        <dbReference type="ARBA" id="ARBA00023136"/>
    </source>
</evidence>
<keyword evidence="2" id="KW-1003">Cell membrane</keyword>
<evidence type="ECO:0000313" key="8">
    <source>
        <dbReference type="Proteomes" id="UP000761264"/>
    </source>
</evidence>
<protein>
    <submittedName>
        <fullName evidence="7">Glycosyltransferase</fullName>
    </submittedName>
</protein>
<comment type="caution">
    <text evidence="7">The sequence shown here is derived from an EMBL/GenBank/DDBJ whole genome shotgun (WGS) entry which is preliminary data.</text>
</comment>
<evidence type="ECO:0000256" key="4">
    <source>
        <dbReference type="ARBA" id="ARBA00022679"/>
    </source>
</evidence>
<proteinExistence type="predicted"/>
<dbReference type="Pfam" id="PF00535">
    <property type="entry name" value="Glycos_transf_2"/>
    <property type="match status" value="1"/>
</dbReference>